<evidence type="ECO:0000256" key="1">
    <source>
        <dbReference type="ARBA" id="ARBA00022801"/>
    </source>
</evidence>
<dbReference type="InterPro" id="IPR000330">
    <property type="entry name" value="SNF2_N"/>
</dbReference>
<feature type="domain" description="Helicase C-terminal" evidence="5">
    <location>
        <begin position="956"/>
        <end position="1118"/>
    </location>
</feature>
<dbReference type="eggNOG" id="COG0553">
    <property type="taxonomic scope" value="Bacteria"/>
</dbReference>
<dbReference type="FunFam" id="3.40.50.300:FF:000533">
    <property type="entry name" value="Helicase, Snf2 family"/>
    <property type="match status" value="1"/>
</dbReference>
<dbReference type="GO" id="GO:0008270">
    <property type="term" value="F:zinc ion binding"/>
    <property type="evidence" value="ECO:0007669"/>
    <property type="project" value="UniProtKB-KW"/>
</dbReference>
<dbReference type="EMBL" id="BAVZ01000002">
    <property type="protein sequence ID" value="GAF06883.1"/>
    <property type="molecule type" value="Genomic_DNA"/>
</dbReference>
<dbReference type="InterPro" id="IPR038718">
    <property type="entry name" value="SNF2-like_sf"/>
</dbReference>
<comment type="caution">
    <text evidence="6">The sequence shown here is derived from an EMBL/GenBank/DDBJ whole genome shotgun (WGS) entry which is preliminary data.</text>
</comment>
<dbReference type="SMART" id="SM00490">
    <property type="entry name" value="HELICc"/>
    <property type="match status" value="1"/>
</dbReference>
<feature type="domain" description="SWIM-type" evidence="3">
    <location>
        <begin position="68"/>
        <end position="107"/>
    </location>
</feature>
<dbReference type="GO" id="GO:0016787">
    <property type="term" value="F:hydrolase activity"/>
    <property type="evidence" value="ECO:0007669"/>
    <property type="project" value="UniProtKB-KW"/>
</dbReference>
<name>W7YH01_9BACL</name>
<dbReference type="CDD" id="cd18793">
    <property type="entry name" value="SF2_C_SNF"/>
    <property type="match status" value="1"/>
</dbReference>
<keyword evidence="2" id="KW-0862">Zinc</keyword>
<keyword evidence="1" id="KW-0378">Hydrolase</keyword>
<organism evidence="6 7">
    <name type="scientific">Paenibacillus pini JCM 16418</name>
    <dbReference type="NCBI Taxonomy" id="1236976"/>
    <lineage>
        <taxon>Bacteria</taxon>
        <taxon>Bacillati</taxon>
        <taxon>Bacillota</taxon>
        <taxon>Bacilli</taxon>
        <taxon>Bacillales</taxon>
        <taxon>Paenibacillaceae</taxon>
        <taxon>Paenibacillus</taxon>
    </lineage>
</organism>
<sequence>MEIQTIFRTERKGLMQVLTLQRIKTLCGAITFMKGENYYQQGYVQSLQLKNEDDGRKYVATVEESESYMVQIRIFDDSEIEAECGCPASSSFNPYCKHTAAVLLEIMDEEKREEDHLRSRRARILPLPTSTVTSQDVRLTSGLISLFEKTAQMERMKANQTAILENKETLNVEFICKITNEYMPDPKFKIEIKIGLKRLYVVQNIRQFLRHVEERRIFAFTKLFTYDPSLHKFKNEDSALIKLLQQTYNSEFAYDESGRNYPGFTATGNQRLLTIPPLAWNAILPLLAKAGTQIERENGTLAIMEICDERLPIRFDLSSGNEDAYQLEIKGIKKVIVMAAYGCALHEGRIYNLQERELVLLSEMKNLLYRFNLPQIQISAQQMDDFMEKVVPGLRRLGKVEIDSSIRDLMIQPTLTAKLYLDRDEAALFAKLEFVYDGIVIEALSAEAGRYRQHDVILIRDTEKERRILDVIQNTELMHNGREFEMDLSEEDSIYQILYQMLPKLESWVEVYATPAVKQMMHNPQQQPTVKADTDHTMNWLEISFDMEGIREKEIRELLISVVEKKKYARLSNGEYLSLEQDSFQTFAQLYDELGMRKTDIRGSRMNLPMVRALQLTDENGLRAGISVGKMLRQMLDHMAHPEHMEFIIPQELSSVLRKYQIQGYQWLKTLGFYGFGGILADDMGLGKTIQSIAYILSETRDREACQPVLIVSPASLVYNWENEFERFSPELKVQVALGTRAERNLILSKLTQAGGTNEMINKDDSTYVDVIITSYPSLRQDIELYRGLTFSTLFLDEAQAFKNHASQTAQAVKDISAGRRFALTGTPIENSIEELWSIFDAVFPGLFGGKKAFRDLPRERIARIVQPFIMRRMRADVLPELPERIETIQHSELTKEQKKLYVTYMAEFKQETMKNLRREGFQKSRMKILAGITRLRQICCHPTLFIDDYQGSSGKLQQLLEIVEECLDSGKRMLIFSQFTSMLRIIRNELAERGIPAFYLDGQTPSRERVEMCSRYNNGEHDIFLISLKAGGTGLNLTGADTVILYDLWWNPAVEEQAAGRAHRMGQKNVVQVIRLVSKGTMEEKMLELQQKKKDLIREVMEPSDDHGTSLSEQEIKELLMLGEVN</sequence>
<dbReference type="InterPro" id="IPR007527">
    <property type="entry name" value="Znf_SWIM"/>
</dbReference>
<dbReference type="PANTHER" id="PTHR10799">
    <property type="entry name" value="SNF2/RAD54 HELICASE FAMILY"/>
    <property type="match status" value="1"/>
</dbReference>
<dbReference type="InterPro" id="IPR049730">
    <property type="entry name" value="SNF2/RAD54-like_C"/>
</dbReference>
<dbReference type="PROSITE" id="PS50966">
    <property type="entry name" value="ZF_SWIM"/>
    <property type="match status" value="1"/>
</dbReference>
<protein>
    <submittedName>
        <fullName evidence="6">DNA/RNA helicases, SNF2 family</fullName>
    </submittedName>
</protein>
<dbReference type="InterPro" id="IPR013663">
    <property type="entry name" value="Helicase_SWF/SNF/SWI_bac"/>
</dbReference>
<dbReference type="GO" id="GO:0004386">
    <property type="term" value="F:helicase activity"/>
    <property type="evidence" value="ECO:0007669"/>
    <property type="project" value="UniProtKB-KW"/>
</dbReference>
<accession>W7YH01</accession>
<dbReference type="Gene3D" id="3.40.50.300">
    <property type="entry name" value="P-loop containing nucleotide triphosphate hydrolases"/>
    <property type="match status" value="1"/>
</dbReference>
<dbReference type="Pfam" id="PF00176">
    <property type="entry name" value="SNF2-rel_dom"/>
    <property type="match status" value="1"/>
</dbReference>
<dbReference type="InterPro" id="IPR014001">
    <property type="entry name" value="Helicase_ATP-bd"/>
</dbReference>
<evidence type="ECO:0000259" key="5">
    <source>
        <dbReference type="PROSITE" id="PS51194"/>
    </source>
</evidence>
<dbReference type="InterPro" id="IPR001650">
    <property type="entry name" value="Helicase_C-like"/>
</dbReference>
<keyword evidence="6" id="KW-0547">Nucleotide-binding</keyword>
<gene>
    <name evidence="6" type="ORF">JCM16418_867</name>
</gene>
<dbReference type="eggNOG" id="COG4715">
    <property type="taxonomic scope" value="Bacteria"/>
</dbReference>
<evidence type="ECO:0000259" key="4">
    <source>
        <dbReference type="PROSITE" id="PS51192"/>
    </source>
</evidence>
<dbReference type="SUPFAM" id="SSF52540">
    <property type="entry name" value="P-loop containing nucleoside triphosphate hydrolases"/>
    <property type="match status" value="2"/>
</dbReference>
<dbReference type="GO" id="GO:0005524">
    <property type="term" value="F:ATP binding"/>
    <property type="evidence" value="ECO:0007669"/>
    <property type="project" value="InterPro"/>
</dbReference>
<keyword evidence="6" id="KW-0067">ATP-binding</keyword>
<keyword evidence="2" id="KW-0479">Metal-binding</keyword>
<keyword evidence="2" id="KW-0863">Zinc-finger</keyword>
<dbReference type="Pfam" id="PF08455">
    <property type="entry name" value="SNF2_assoc"/>
    <property type="match status" value="1"/>
</dbReference>
<dbReference type="Proteomes" id="UP000019364">
    <property type="component" value="Unassembled WGS sequence"/>
</dbReference>
<evidence type="ECO:0000259" key="3">
    <source>
        <dbReference type="PROSITE" id="PS50966"/>
    </source>
</evidence>
<dbReference type="PROSITE" id="PS51194">
    <property type="entry name" value="HELICASE_CTER"/>
    <property type="match status" value="1"/>
</dbReference>
<dbReference type="Pfam" id="PF00271">
    <property type="entry name" value="Helicase_C"/>
    <property type="match status" value="1"/>
</dbReference>
<dbReference type="Gene3D" id="3.40.50.10810">
    <property type="entry name" value="Tandem AAA-ATPase domain"/>
    <property type="match status" value="1"/>
</dbReference>
<proteinExistence type="predicted"/>
<reference evidence="6 7" key="1">
    <citation type="journal article" date="2014" name="Genome Announc.">
        <title>Draft Genome Sequence of Paenibacillus pini JCM 16418T, Isolated from the Rhizosphere of Pine Tree.</title>
        <authorList>
            <person name="Yuki M."/>
            <person name="Oshima K."/>
            <person name="Suda W."/>
            <person name="Oshida Y."/>
            <person name="Kitamura K."/>
            <person name="Iida Y."/>
            <person name="Hattori M."/>
            <person name="Ohkuma M."/>
        </authorList>
    </citation>
    <scope>NUCLEOTIDE SEQUENCE [LARGE SCALE GENOMIC DNA]</scope>
    <source>
        <strain evidence="6 7">JCM 16418</strain>
    </source>
</reference>
<dbReference type="InterPro" id="IPR027417">
    <property type="entry name" value="P-loop_NTPase"/>
</dbReference>
<evidence type="ECO:0000313" key="6">
    <source>
        <dbReference type="EMBL" id="GAF06883.1"/>
    </source>
</evidence>
<dbReference type="STRING" id="1236976.JCM16418_867"/>
<evidence type="ECO:0000256" key="2">
    <source>
        <dbReference type="PROSITE-ProRule" id="PRU00325"/>
    </source>
</evidence>
<dbReference type="PROSITE" id="PS51192">
    <property type="entry name" value="HELICASE_ATP_BIND_1"/>
    <property type="match status" value="1"/>
</dbReference>
<feature type="domain" description="Helicase ATP-binding" evidence="4">
    <location>
        <begin position="669"/>
        <end position="846"/>
    </location>
</feature>
<dbReference type="SMART" id="SM00487">
    <property type="entry name" value="DEXDc"/>
    <property type="match status" value="1"/>
</dbReference>
<dbReference type="Pfam" id="PF04434">
    <property type="entry name" value="SWIM"/>
    <property type="match status" value="1"/>
</dbReference>
<dbReference type="OrthoDB" id="9760715at2"/>
<dbReference type="RefSeq" id="WP_148298737.1">
    <property type="nucleotide sequence ID" value="NZ_BAVZ01000002.1"/>
</dbReference>
<keyword evidence="6" id="KW-0347">Helicase</keyword>
<keyword evidence="7" id="KW-1185">Reference proteome</keyword>
<dbReference type="AlphaFoldDB" id="W7YH01"/>
<evidence type="ECO:0000313" key="7">
    <source>
        <dbReference type="Proteomes" id="UP000019364"/>
    </source>
</evidence>